<feature type="region of interest" description="Disordered" evidence="1">
    <location>
        <begin position="1"/>
        <end position="20"/>
    </location>
</feature>
<feature type="compositionally biased region" description="Low complexity" evidence="1">
    <location>
        <begin position="251"/>
        <end position="260"/>
    </location>
</feature>
<comment type="caution">
    <text evidence="2">The sequence shown here is derived from an EMBL/GenBank/DDBJ whole genome shotgun (WGS) entry which is preliminary data.</text>
</comment>
<dbReference type="Proteomes" id="UP000747542">
    <property type="component" value="Unassembled WGS sequence"/>
</dbReference>
<evidence type="ECO:0000256" key="1">
    <source>
        <dbReference type="SAM" id="MobiDB-lite"/>
    </source>
</evidence>
<evidence type="ECO:0000313" key="3">
    <source>
        <dbReference type="Proteomes" id="UP000747542"/>
    </source>
</evidence>
<protein>
    <submittedName>
        <fullName evidence="2">Transcription factor Sox-21-A-like</fullName>
    </submittedName>
</protein>
<organism evidence="2 3">
    <name type="scientific">Homarus americanus</name>
    <name type="common">American lobster</name>
    <dbReference type="NCBI Taxonomy" id="6706"/>
    <lineage>
        <taxon>Eukaryota</taxon>
        <taxon>Metazoa</taxon>
        <taxon>Ecdysozoa</taxon>
        <taxon>Arthropoda</taxon>
        <taxon>Crustacea</taxon>
        <taxon>Multicrustacea</taxon>
        <taxon>Malacostraca</taxon>
        <taxon>Eumalacostraca</taxon>
        <taxon>Eucarida</taxon>
        <taxon>Decapoda</taxon>
        <taxon>Pleocyemata</taxon>
        <taxon>Astacidea</taxon>
        <taxon>Nephropoidea</taxon>
        <taxon>Nephropidae</taxon>
        <taxon>Homarus</taxon>
    </lineage>
</organism>
<proteinExistence type="predicted"/>
<feature type="region of interest" description="Disordered" evidence="1">
    <location>
        <begin position="239"/>
        <end position="308"/>
    </location>
</feature>
<dbReference type="AlphaFoldDB" id="A0A8J5JX48"/>
<dbReference type="EMBL" id="JAHLQT010027013">
    <property type="protein sequence ID" value="KAG7162808.1"/>
    <property type="molecule type" value="Genomic_DNA"/>
</dbReference>
<accession>A0A8J5JX48</accession>
<reference evidence="2" key="1">
    <citation type="journal article" date="2021" name="Sci. Adv.">
        <title>The American lobster genome reveals insights on longevity, neural, and immune adaptations.</title>
        <authorList>
            <person name="Polinski J.M."/>
            <person name="Zimin A.V."/>
            <person name="Clark K.F."/>
            <person name="Kohn A.B."/>
            <person name="Sadowski N."/>
            <person name="Timp W."/>
            <person name="Ptitsyn A."/>
            <person name="Khanna P."/>
            <person name="Romanova D.Y."/>
            <person name="Williams P."/>
            <person name="Greenwood S.J."/>
            <person name="Moroz L.L."/>
            <person name="Walt D.R."/>
            <person name="Bodnar A.G."/>
        </authorList>
    </citation>
    <scope>NUCLEOTIDE SEQUENCE</scope>
    <source>
        <strain evidence="2">GMGI-L3</strain>
    </source>
</reference>
<name>A0A8J5JX48_HOMAM</name>
<feature type="compositionally biased region" description="Basic and acidic residues" evidence="1">
    <location>
        <begin position="262"/>
        <end position="295"/>
    </location>
</feature>
<sequence>MKEHPDYKYRPRRKAKSLAKKDSRYHFQLPMFQPMLEGFRPFYAPHHLLAPPGVPGGPPDKSPGDLSRSILPPPPLFPPHLSGLHYPPMDSVVLSRINSPDALGLSKLPTSEALSLSKMSSVESSLFSRLAPHNVFDLSRLSSPPHMTSPHLASSSGLATSGVTASLNSGLSSPIPHSASPNLTPSSLASPIPKYPSEVSATSVLSRLPLDNPYLGLTARDLDHLRFQQLHTLERERRIREELAVSPPPSRSRSPSPSSPKIDVDSRSRESSPARSPHETDEVDFRRIPELISREEDPEVSNSNDSRAFVRYGERKTFNVSPESPSGKCQAPSPPGALRLPYPFSPAALATSLYSSAPHHAVVSSPSVVASAADMARNYFTSCVYPSAGTMGYPHDPRTALSYLLVRPEAKYLSSPTLTPSLTPTLTSASPPSVVQ</sequence>
<gene>
    <name evidence="2" type="primary">Sox21a-L</name>
    <name evidence="2" type="ORF">Hamer_G022261</name>
</gene>
<keyword evidence="3" id="KW-1185">Reference proteome</keyword>
<feature type="region of interest" description="Disordered" evidence="1">
    <location>
        <begin position="416"/>
        <end position="436"/>
    </location>
</feature>
<feature type="compositionally biased region" description="Pro residues" evidence="1">
    <location>
        <begin position="52"/>
        <end position="61"/>
    </location>
</feature>
<evidence type="ECO:0000313" key="2">
    <source>
        <dbReference type="EMBL" id="KAG7162808.1"/>
    </source>
</evidence>
<feature type="region of interest" description="Disordered" evidence="1">
    <location>
        <begin position="51"/>
        <end position="73"/>
    </location>
</feature>